<accession>A0A0M9GNW6</accession>
<dbReference type="InterPro" id="IPR050366">
    <property type="entry name" value="BP-dependent_transpt_permease"/>
</dbReference>
<dbReference type="GO" id="GO:0005886">
    <property type="term" value="C:plasma membrane"/>
    <property type="evidence" value="ECO:0007669"/>
    <property type="project" value="UniProtKB-SubCell"/>
</dbReference>
<evidence type="ECO:0000256" key="8">
    <source>
        <dbReference type="ARBA" id="ARBA00023136"/>
    </source>
</evidence>
<proteinExistence type="inferred from homology"/>
<keyword evidence="2 9" id="KW-0813">Transport</keyword>
<comment type="subcellular location">
    <subcellularLocation>
        <location evidence="1 9">Cell membrane</location>
        <topology evidence="1 9">Multi-pass membrane protein</topology>
    </subcellularLocation>
</comment>
<evidence type="ECO:0000259" key="10">
    <source>
        <dbReference type="PROSITE" id="PS50928"/>
    </source>
</evidence>
<keyword evidence="12" id="KW-1185">Reference proteome</keyword>
<keyword evidence="7 9" id="KW-1133">Transmembrane helix</keyword>
<dbReference type="RefSeq" id="WP_053997944.1">
    <property type="nucleotide sequence ID" value="NZ_JXMU01000003.1"/>
</dbReference>
<dbReference type="STRING" id="1514904.SU32_03460"/>
<dbReference type="PANTHER" id="PTHR43386">
    <property type="entry name" value="OLIGOPEPTIDE TRANSPORT SYSTEM PERMEASE PROTEIN APPC"/>
    <property type="match status" value="1"/>
</dbReference>
<dbReference type="CDD" id="cd06261">
    <property type="entry name" value="TM_PBP2"/>
    <property type="match status" value="1"/>
</dbReference>
<name>A0A0M9GNW6_9HYPH</name>
<feature type="transmembrane region" description="Helical" evidence="9">
    <location>
        <begin position="133"/>
        <end position="153"/>
    </location>
</feature>
<evidence type="ECO:0000256" key="4">
    <source>
        <dbReference type="ARBA" id="ARBA00022692"/>
    </source>
</evidence>
<evidence type="ECO:0000256" key="9">
    <source>
        <dbReference type="RuleBase" id="RU363032"/>
    </source>
</evidence>
<evidence type="ECO:0000256" key="5">
    <source>
        <dbReference type="ARBA" id="ARBA00022856"/>
    </source>
</evidence>
<keyword evidence="5" id="KW-0571">Peptide transport</keyword>
<dbReference type="PANTHER" id="PTHR43386:SF1">
    <property type="entry name" value="D,D-DIPEPTIDE TRANSPORT SYSTEM PERMEASE PROTEIN DDPC-RELATED"/>
    <property type="match status" value="1"/>
</dbReference>
<keyword evidence="4 9" id="KW-0812">Transmembrane</keyword>
<dbReference type="GO" id="GO:0015833">
    <property type="term" value="P:peptide transport"/>
    <property type="evidence" value="ECO:0007669"/>
    <property type="project" value="UniProtKB-KW"/>
</dbReference>
<evidence type="ECO:0000313" key="12">
    <source>
        <dbReference type="Proteomes" id="UP000038011"/>
    </source>
</evidence>
<dbReference type="GO" id="GO:0015031">
    <property type="term" value="P:protein transport"/>
    <property type="evidence" value="ECO:0007669"/>
    <property type="project" value="UniProtKB-KW"/>
</dbReference>
<keyword evidence="3" id="KW-1003">Cell membrane</keyword>
<protein>
    <recommendedName>
        <fullName evidence="10">ABC transmembrane type-1 domain-containing protein</fullName>
    </recommendedName>
</protein>
<evidence type="ECO:0000256" key="2">
    <source>
        <dbReference type="ARBA" id="ARBA00022448"/>
    </source>
</evidence>
<evidence type="ECO:0000256" key="3">
    <source>
        <dbReference type="ARBA" id="ARBA00022475"/>
    </source>
</evidence>
<dbReference type="EMBL" id="JXMU01000003">
    <property type="protein sequence ID" value="KPB02327.1"/>
    <property type="molecule type" value="Genomic_DNA"/>
</dbReference>
<keyword evidence="8 9" id="KW-0472">Membrane</keyword>
<feature type="transmembrane region" description="Helical" evidence="9">
    <location>
        <begin position="71"/>
        <end position="93"/>
    </location>
</feature>
<dbReference type="OrthoDB" id="9766870at2"/>
<dbReference type="AlphaFoldDB" id="A0A0M9GNW6"/>
<reference evidence="11 12" key="1">
    <citation type="submission" date="2015-01" db="EMBL/GenBank/DDBJ databases">
        <title>Ahrensia donghaiensis sp. nov., a novel dimethylsulphoniopropionate-cleavage bacterium isolated from seawater and emended descriptions of the genus Ahrensia and Ahrensia kielensis.</title>
        <authorList>
            <person name="Liu J."/>
        </authorList>
    </citation>
    <scope>NUCLEOTIDE SEQUENCE [LARGE SCALE GENOMIC DNA]</scope>
    <source>
        <strain evidence="11 12">LZD062</strain>
    </source>
</reference>
<evidence type="ECO:0000256" key="7">
    <source>
        <dbReference type="ARBA" id="ARBA00022989"/>
    </source>
</evidence>
<dbReference type="GO" id="GO:0055085">
    <property type="term" value="P:transmembrane transport"/>
    <property type="evidence" value="ECO:0007669"/>
    <property type="project" value="InterPro"/>
</dbReference>
<dbReference type="Proteomes" id="UP000038011">
    <property type="component" value="Unassembled WGS sequence"/>
</dbReference>
<dbReference type="SUPFAM" id="SSF161098">
    <property type="entry name" value="MetI-like"/>
    <property type="match status" value="1"/>
</dbReference>
<dbReference type="InterPro" id="IPR000515">
    <property type="entry name" value="MetI-like"/>
</dbReference>
<evidence type="ECO:0000256" key="1">
    <source>
        <dbReference type="ARBA" id="ARBA00004651"/>
    </source>
</evidence>
<sequence length="258" mass="27626">MKHNLSRNVTLWMCLMWALLTISGLVWQPHNPHSVDLTGSFQLPSALHWLGTDHLGRDVASRLMIGAQTSLFAIFIVLCGSLVVGLIAGTIIAVAPSSIASFVRWLAQTTLAIPTLIMALFLAALIGPGLYSIALALIISAWAPYALSIAALVDRLRAEQFWRASLALGASPLNVVIRHLLPNTWPVIGALAGADAGRAVILVTSLGFLGLSADTGQPEWGAMIYEYRMFLFSAPHLVLAPVFTTALSALLLNIALDR</sequence>
<dbReference type="PROSITE" id="PS50928">
    <property type="entry name" value="ABC_TM1"/>
    <property type="match status" value="1"/>
</dbReference>
<dbReference type="PATRIC" id="fig|1514904.3.peg.2402"/>
<feature type="transmembrane region" description="Helical" evidence="9">
    <location>
        <begin position="105"/>
        <end position="127"/>
    </location>
</feature>
<feature type="transmembrane region" description="Helical" evidence="9">
    <location>
        <begin position="9"/>
        <end position="27"/>
    </location>
</feature>
<comment type="similarity">
    <text evidence="9">Belongs to the binding-protein-dependent transport system permease family.</text>
</comment>
<feature type="transmembrane region" description="Helical" evidence="9">
    <location>
        <begin position="230"/>
        <end position="256"/>
    </location>
</feature>
<gene>
    <name evidence="11" type="ORF">SU32_03460</name>
</gene>
<organism evidence="11 12">
    <name type="scientific">Ahrensia marina</name>
    <dbReference type="NCBI Taxonomy" id="1514904"/>
    <lineage>
        <taxon>Bacteria</taxon>
        <taxon>Pseudomonadati</taxon>
        <taxon>Pseudomonadota</taxon>
        <taxon>Alphaproteobacteria</taxon>
        <taxon>Hyphomicrobiales</taxon>
        <taxon>Ahrensiaceae</taxon>
        <taxon>Ahrensia</taxon>
    </lineage>
</organism>
<keyword evidence="6" id="KW-0653">Protein transport</keyword>
<dbReference type="Gene3D" id="1.10.3720.10">
    <property type="entry name" value="MetI-like"/>
    <property type="match status" value="1"/>
</dbReference>
<feature type="domain" description="ABC transmembrane type-1" evidence="10">
    <location>
        <begin position="67"/>
        <end position="256"/>
    </location>
</feature>
<evidence type="ECO:0000313" key="11">
    <source>
        <dbReference type="EMBL" id="KPB02327.1"/>
    </source>
</evidence>
<dbReference type="Pfam" id="PF00528">
    <property type="entry name" value="BPD_transp_1"/>
    <property type="match status" value="1"/>
</dbReference>
<dbReference type="InterPro" id="IPR035906">
    <property type="entry name" value="MetI-like_sf"/>
</dbReference>
<evidence type="ECO:0000256" key="6">
    <source>
        <dbReference type="ARBA" id="ARBA00022927"/>
    </source>
</evidence>
<comment type="caution">
    <text evidence="11">The sequence shown here is derived from an EMBL/GenBank/DDBJ whole genome shotgun (WGS) entry which is preliminary data.</text>
</comment>